<reference evidence="1" key="2">
    <citation type="submission" date="2025-09" db="UniProtKB">
        <authorList>
            <consortium name="Ensembl"/>
        </authorList>
    </citation>
    <scope>IDENTIFICATION</scope>
</reference>
<organism evidence="1 2">
    <name type="scientific">Marmota marmota marmota</name>
    <name type="common">Alpine marmot</name>
    <dbReference type="NCBI Taxonomy" id="9994"/>
    <lineage>
        <taxon>Eukaryota</taxon>
        <taxon>Metazoa</taxon>
        <taxon>Chordata</taxon>
        <taxon>Craniata</taxon>
        <taxon>Vertebrata</taxon>
        <taxon>Euteleostomi</taxon>
        <taxon>Mammalia</taxon>
        <taxon>Eutheria</taxon>
        <taxon>Euarchontoglires</taxon>
        <taxon>Glires</taxon>
        <taxon>Rodentia</taxon>
        <taxon>Sciuromorpha</taxon>
        <taxon>Sciuridae</taxon>
        <taxon>Xerinae</taxon>
        <taxon>Marmotini</taxon>
        <taxon>Marmota</taxon>
    </lineage>
</organism>
<evidence type="ECO:0000313" key="1">
    <source>
        <dbReference type="Ensembl" id="ENSMMMP00000025316.1"/>
    </source>
</evidence>
<dbReference type="Proteomes" id="UP000694407">
    <property type="component" value="Unplaced"/>
</dbReference>
<evidence type="ECO:0000313" key="2">
    <source>
        <dbReference type="Proteomes" id="UP000694407"/>
    </source>
</evidence>
<keyword evidence="2" id="KW-1185">Reference proteome</keyword>
<dbReference type="AlphaFoldDB" id="A0A8C6EYF3"/>
<protein>
    <submittedName>
        <fullName evidence="1">Uncharacterized protein</fullName>
    </submittedName>
</protein>
<sequence length="51" mass="6245">LHFNFFNLSHKDYHKISYLIPLPGQIELWPFFTGLKLLSKTYRLLKSRFYL</sequence>
<name>A0A8C6EYF3_MARMA</name>
<proteinExistence type="predicted"/>
<reference evidence="1" key="1">
    <citation type="submission" date="2025-08" db="UniProtKB">
        <authorList>
            <consortium name="Ensembl"/>
        </authorList>
    </citation>
    <scope>IDENTIFICATION</scope>
</reference>
<accession>A0A8C6EYF3</accession>
<dbReference type="Ensembl" id="ENSMMMT00000028652.1">
    <property type="protein sequence ID" value="ENSMMMP00000025316.1"/>
    <property type="gene ID" value="ENSMMMG00000022166.1"/>
</dbReference>